<accession>A0ABD2QB09</accession>
<evidence type="ECO:0000313" key="1">
    <source>
        <dbReference type="EMBL" id="KAL3316712.1"/>
    </source>
</evidence>
<dbReference type="EMBL" id="JBJKFK010000493">
    <property type="protein sequence ID" value="KAL3316712.1"/>
    <property type="molecule type" value="Genomic_DNA"/>
</dbReference>
<sequence length="78" mass="8846">MSNIGFTLEELDSFRWDPSLKPLANVVRFKDLFQRPTAIQHAVYAILAQMIQQGDVTWATSKRLSAKHRNSAGLSLCR</sequence>
<keyword evidence="2" id="KW-1185">Reference proteome</keyword>
<evidence type="ECO:0000313" key="2">
    <source>
        <dbReference type="Proteomes" id="UP001626550"/>
    </source>
</evidence>
<organism evidence="1 2">
    <name type="scientific">Cichlidogyrus casuarinus</name>
    <dbReference type="NCBI Taxonomy" id="1844966"/>
    <lineage>
        <taxon>Eukaryota</taxon>
        <taxon>Metazoa</taxon>
        <taxon>Spiralia</taxon>
        <taxon>Lophotrochozoa</taxon>
        <taxon>Platyhelminthes</taxon>
        <taxon>Monogenea</taxon>
        <taxon>Monopisthocotylea</taxon>
        <taxon>Dactylogyridea</taxon>
        <taxon>Ancyrocephalidae</taxon>
        <taxon>Cichlidogyrus</taxon>
    </lineage>
</organism>
<proteinExistence type="predicted"/>
<comment type="caution">
    <text evidence="1">The sequence shown here is derived from an EMBL/GenBank/DDBJ whole genome shotgun (WGS) entry which is preliminary data.</text>
</comment>
<dbReference type="Proteomes" id="UP001626550">
    <property type="component" value="Unassembled WGS sequence"/>
</dbReference>
<dbReference type="AlphaFoldDB" id="A0ABD2QB09"/>
<evidence type="ECO:0008006" key="3">
    <source>
        <dbReference type="Google" id="ProtNLM"/>
    </source>
</evidence>
<protein>
    <recommendedName>
        <fullName evidence="3">RNA helicase</fullName>
    </recommendedName>
</protein>
<name>A0ABD2QB09_9PLAT</name>
<reference evidence="1 2" key="1">
    <citation type="submission" date="2024-11" db="EMBL/GenBank/DDBJ databases">
        <title>Adaptive evolution of stress response genes in parasites aligns with host niche diversity.</title>
        <authorList>
            <person name="Hahn C."/>
            <person name="Resl P."/>
        </authorList>
    </citation>
    <scope>NUCLEOTIDE SEQUENCE [LARGE SCALE GENOMIC DNA]</scope>
    <source>
        <strain evidence="1">EGGRZ-B1_66</strain>
        <tissue evidence="1">Body</tissue>
    </source>
</reference>
<gene>
    <name evidence="1" type="ORF">Ciccas_004634</name>
</gene>